<reference evidence="1 2" key="1">
    <citation type="submission" date="2022-09" db="EMBL/GenBank/DDBJ databases">
        <authorList>
            <person name="Palmer J.M."/>
        </authorList>
    </citation>
    <scope>NUCLEOTIDE SEQUENCE [LARGE SCALE GENOMIC DNA]</scope>
    <source>
        <strain evidence="1 2">DSM 7382</strain>
    </source>
</reference>
<accession>A0AAW0G9P6</accession>
<sequence>MDPHAHIIGWLYDRADRIEGMLDFMVSEKDCCNEQYQLHETSHHVSVRSWWLSFMAKYTDALAKIPSHDKVPLSQILCQIASETGKCPKCGPVALGQLSEFATTLTLNISSVLDNRILLPVD</sequence>
<keyword evidence="2" id="KW-1185">Reference proteome</keyword>
<dbReference type="EMBL" id="JASBNA010000012">
    <property type="protein sequence ID" value="KAK7687860.1"/>
    <property type="molecule type" value="Genomic_DNA"/>
</dbReference>
<dbReference type="AlphaFoldDB" id="A0AAW0G9P6"/>
<name>A0AAW0G9P6_9APHY</name>
<gene>
    <name evidence="1" type="ORF">QCA50_009079</name>
</gene>
<comment type="caution">
    <text evidence="1">The sequence shown here is derived from an EMBL/GenBank/DDBJ whole genome shotgun (WGS) entry which is preliminary data.</text>
</comment>
<protein>
    <submittedName>
        <fullName evidence="1">Uncharacterized protein</fullName>
    </submittedName>
</protein>
<evidence type="ECO:0000313" key="2">
    <source>
        <dbReference type="Proteomes" id="UP001385951"/>
    </source>
</evidence>
<organism evidence="1 2">
    <name type="scientific">Cerrena zonata</name>
    <dbReference type="NCBI Taxonomy" id="2478898"/>
    <lineage>
        <taxon>Eukaryota</taxon>
        <taxon>Fungi</taxon>
        <taxon>Dikarya</taxon>
        <taxon>Basidiomycota</taxon>
        <taxon>Agaricomycotina</taxon>
        <taxon>Agaricomycetes</taxon>
        <taxon>Polyporales</taxon>
        <taxon>Cerrenaceae</taxon>
        <taxon>Cerrena</taxon>
    </lineage>
</organism>
<evidence type="ECO:0000313" key="1">
    <source>
        <dbReference type="EMBL" id="KAK7687860.1"/>
    </source>
</evidence>
<proteinExistence type="predicted"/>
<dbReference type="Proteomes" id="UP001385951">
    <property type="component" value="Unassembled WGS sequence"/>
</dbReference>